<evidence type="ECO:0000256" key="1">
    <source>
        <dbReference type="ARBA" id="ARBA00005254"/>
    </source>
</evidence>
<keyword evidence="3" id="KW-1185">Reference proteome</keyword>
<name>A0A540WHH3_9BACT</name>
<dbReference type="Gene3D" id="1.10.12.10">
    <property type="entry name" value="Lyase 2-enoyl-coa Hydratase, Chain A, domain 2"/>
    <property type="match status" value="1"/>
</dbReference>
<evidence type="ECO:0000313" key="3">
    <source>
        <dbReference type="Proteomes" id="UP000315369"/>
    </source>
</evidence>
<feature type="non-terminal residue" evidence="2">
    <location>
        <position position="1"/>
    </location>
</feature>
<organism evidence="2 3">
    <name type="scientific">Myxococcus llanfairpwllgwyngyllgogerychwyrndrobwllllantysiliogogogochensis</name>
    <dbReference type="NCBI Taxonomy" id="2590453"/>
    <lineage>
        <taxon>Bacteria</taxon>
        <taxon>Pseudomonadati</taxon>
        <taxon>Myxococcota</taxon>
        <taxon>Myxococcia</taxon>
        <taxon>Myxococcales</taxon>
        <taxon>Cystobacterineae</taxon>
        <taxon>Myxococcaceae</taxon>
        <taxon>Myxococcus</taxon>
    </lineage>
</organism>
<keyword evidence="2" id="KW-0413">Isomerase</keyword>
<protein>
    <submittedName>
        <fullName evidence="2">Enoyl-CoA hydratase/isomerase family protein</fullName>
    </submittedName>
</protein>
<proteinExistence type="inferred from homology"/>
<dbReference type="InterPro" id="IPR014748">
    <property type="entry name" value="Enoyl-CoA_hydra_C"/>
</dbReference>
<dbReference type="Pfam" id="PF00378">
    <property type="entry name" value="ECH_1"/>
    <property type="match status" value="1"/>
</dbReference>
<reference evidence="2 3" key="1">
    <citation type="submission" date="2019-06" db="EMBL/GenBank/DDBJ databases">
        <authorList>
            <person name="Livingstone P."/>
            <person name="Whitworth D."/>
        </authorList>
    </citation>
    <scope>NUCLEOTIDE SEQUENCE [LARGE SCALE GENOMIC DNA]</scope>
    <source>
        <strain evidence="2 3">AM401</strain>
    </source>
</reference>
<dbReference type="EMBL" id="VIFM01000647">
    <property type="protein sequence ID" value="TQF08452.1"/>
    <property type="molecule type" value="Genomic_DNA"/>
</dbReference>
<evidence type="ECO:0000313" key="2">
    <source>
        <dbReference type="EMBL" id="TQF08452.1"/>
    </source>
</evidence>
<dbReference type="Gene3D" id="3.90.226.10">
    <property type="entry name" value="2-enoyl-CoA Hydratase, Chain A, domain 1"/>
    <property type="match status" value="1"/>
</dbReference>
<dbReference type="SUPFAM" id="SSF52096">
    <property type="entry name" value="ClpP/crotonase"/>
    <property type="match status" value="1"/>
</dbReference>
<dbReference type="AlphaFoldDB" id="A0A540WHH3"/>
<dbReference type="InterPro" id="IPR001753">
    <property type="entry name" value="Enoyl-CoA_hydra/iso"/>
</dbReference>
<sequence length="102" mass="10683">DALARRMLLEAATFGAEPLAAQGFLAAVVADGALDAHAWAGAERIVALAPQAARLNKRTLRACRQPGNGDGMQAAPDPYAYAAGAEHREGIAAFLEKRAPRF</sequence>
<dbReference type="InterPro" id="IPR029045">
    <property type="entry name" value="ClpP/crotonase-like_dom_sf"/>
</dbReference>
<gene>
    <name evidence="2" type="ORF">FJV41_49840</name>
</gene>
<dbReference type="Proteomes" id="UP000315369">
    <property type="component" value="Unassembled WGS sequence"/>
</dbReference>
<comment type="similarity">
    <text evidence="1">Belongs to the enoyl-CoA hydratase/isomerase family.</text>
</comment>
<dbReference type="GO" id="GO:0016853">
    <property type="term" value="F:isomerase activity"/>
    <property type="evidence" value="ECO:0007669"/>
    <property type="project" value="UniProtKB-KW"/>
</dbReference>
<comment type="caution">
    <text evidence="2">The sequence shown here is derived from an EMBL/GenBank/DDBJ whole genome shotgun (WGS) entry which is preliminary data.</text>
</comment>
<accession>A0A540WHH3</accession>